<dbReference type="Pfam" id="PF03171">
    <property type="entry name" value="2OG-FeII_Oxy"/>
    <property type="match status" value="1"/>
</dbReference>
<proteinExistence type="inferred from homology"/>
<name>A0A0U5JBW9_9BACT</name>
<dbReference type="EC" id="1.13.12.19" evidence="3"/>
<keyword evidence="5" id="KW-0266">Ethylene biosynthesis</keyword>
<dbReference type="InterPro" id="IPR005123">
    <property type="entry name" value="Oxoglu/Fe-dep_dioxygenase_dom"/>
</dbReference>
<dbReference type="GO" id="GO:0102276">
    <property type="term" value="F:2-oxoglutarate oxygenase/decarboxylase (ethylene-forming) activity"/>
    <property type="evidence" value="ECO:0007669"/>
    <property type="project" value="UniProtKB-EC"/>
</dbReference>
<gene>
    <name evidence="12" type="ORF">PNK_0234</name>
</gene>
<dbReference type="Gene3D" id="2.60.120.330">
    <property type="entry name" value="B-lactam Antibiotic, Isopenicillin N Synthase, Chain"/>
    <property type="match status" value="1"/>
</dbReference>
<organism evidence="12 13">
    <name type="scientific">Candidatus Protochlamydia naegleriophila</name>
    <dbReference type="NCBI Taxonomy" id="389348"/>
    <lineage>
        <taxon>Bacteria</taxon>
        <taxon>Pseudomonadati</taxon>
        <taxon>Chlamydiota</taxon>
        <taxon>Chlamydiia</taxon>
        <taxon>Parachlamydiales</taxon>
        <taxon>Parachlamydiaceae</taxon>
        <taxon>Candidatus Protochlamydia</taxon>
    </lineage>
</organism>
<comment type="catalytic activity">
    <reaction evidence="8">
        <text>2-oxoglutarate + O2 + 2 H(+) = ethene + 3 CO2 + H2O</text>
        <dbReference type="Rhea" id="RHEA:31523"/>
        <dbReference type="ChEBI" id="CHEBI:15377"/>
        <dbReference type="ChEBI" id="CHEBI:15378"/>
        <dbReference type="ChEBI" id="CHEBI:15379"/>
        <dbReference type="ChEBI" id="CHEBI:16526"/>
        <dbReference type="ChEBI" id="CHEBI:16810"/>
        <dbReference type="ChEBI" id="CHEBI:18153"/>
        <dbReference type="EC" id="1.13.12.19"/>
    </reaction>
</comment>
<dbReference type="PATRIC" id="fig|389348.3.peg.266"/>
<dbReference type="STRING" id="389348.PNK_0234"/>
<dbReference type="GO" id="GO:0009693">
    <property type="term" value="P:ethylene biosynthetic process"/>
    <property type="evidence" value="ECO:0007669"/>
    <property type="project" value="UniProtKB-KW"/>
</dbReference>
<feature type="domain" description="Fe2OG dioxygenase" evidence="11">
    <location>
        <begin position="180"/>
        <end position="280"/>
    </location>
</feature>
<keyword evidence="10" id="KW-0408">Iron</keyword>
<evidence type="ECO:0000256" key="7">
    <source>
        <dbReference type="ARBA" id="ARBA00031282"/>
    </source>
</evidence>
<dbReference type="InterPro" id="IPR050231">
    <property type="entry name" value="Iron_ascorbate_oxido_reductase"/>
</dbReference>
<keyword evidence="10" id="KW-0479">Metal-binding</keyword>
<dbReference type="PANTHER" id="PTHR47990">
    <property type="entry name" value="2-OXOGLUTARATE (2OG) AND FE(II)-DEPENDENT OXYGENASE SUPERFAMILY PROTEIN-RELATED"/>
    <property type="match status" value="1"/>
</dbReference>
<evidence type="ECO:0000256" key="1">
    <source>
        <dbReference type="ARBA" id="ARBA00004767"/>
    </source>
</evidence>
<dbReference type="InParanoid" id="A0A0U5JBW9"/>
<evidence type="ECO:0000256" key="4">
    <source>
        <dbReference type="ARBA" id="ARBA00019045"/>
    </source>
</evidence>
<keyword evidence="10" id="KW-0560">Oxidoreductase</keyword>
<dbReference type="EC" id="1.14.20.7" evidence="2"/>
<sequence>MTKILTIFFSLFCLFSWAEIKVLNLSDYTEGNAQQKAVFVKELKESLNQEGFFALKTPLVSQTAIDRAYESAAAFFSLPAQEKARYQGLLLNRGYKGFKLEPSRKVPDIQEYWHVGREFVQPQDLPYTIAPNLWPAVPCDFKPHMLAVYGQLEEVGNILLQAISEAMGERADFLLAETYQGDSILRVIHYLPEKHADLNWKAPHRDPNLLTIIAGITDPGLEIQQADGSWLAIQQKSPLLVVSASNMLENLSNGLFKSTPHRVVQKESKDRYAMPFFIHLRKDSHLAPRPASIKQTGGVARYPSLTVESALRDHHWFEKAKSHEGQE</sequence>
<dbReference type="GO" id="GO:0046872">
    <property type="term" value="F:metal ion binding"/>
    <property type="evidence" value="ECO:0007669"/>
    <property type="project" value="UniProtKB-KW"/>
</dbReference>
<evidence type="ECO:0000256" key="9">
    <source>
        <dbReference type="ARBA" id="ARBA00049359"/>
    </source>
</evidence>
<reference evidence="13" key="1">
    <citation type="submission" date="2015-09" db="EMBL/GenBank/DDBJ databases">
        <authorList>
            <person name="Bertelli C."/>
        </authorList>
    </citation>
    <scope>NUCLEOTIDE SEQUENCE [LARGE SCALE GENOMIC DNA]</scope>
    <source>
        <strain evidence="13">KNic</strain>
    </source>
</reference>
<accession>A0A0U5JBW9</accession>
<dbReference type="SUPFAM" id="SSF51197">
    <property type="entry name" value="Clavaminate synthase-like"/>
    <property type="match status" value="1"/>
</dbReference>
<comment type="pathway">
    <text evidence="1">Alkene biosynthesis; ethylene biosynthesis via 2-oxoglutarate.</text>
</comment>
<evidence type="ECO:0000256" key="6">
    <source>
        <dbReference type="ARBA" id="ARBA00031011"/>
    </source>
</evidence>
<dbReference type="AlphaFoldDB" id="A0A0U5JBW9"/>
<dbReference type="KEGG" id="pnl:PNK_0234"/>
<dbReference type="Proteomes" id="UP000069902">
    <property type="component" value="Chromosome cPNK"/>
</dbReference>
<comment type="similarity">
    <text evidence="10">Belongs to the iron/ascorbate-dependent oxidoreductase family.</text>
</comment>
<evidence type="ECO:0000313" key="13">
    <source>
        <dbReference type="Proteomes" id="UP000069902"/>
    </source>
</evidence>
<dbReference type="Pfam" id="PF14226">
    <property type="entry name" value="DIOX_N"/>
    <property type="match status" value="1"/>
</dbReference>
<evidence type="ECO:0000256" key="5">
    <source>
        <dbReference type="ARBA" id="ARBA00022666"/>
    </source>
</evidence>
<evidence type="ECO:0000259" key="11">
    <source>
        <dbReference type="PROSITE" id="PS51471"/>
    </source>
</evidence>
<dbReference type="InterPro" id="IPR027443">
    <property type="entry name" value="IPNS-like_sf"/>
</dbReference>
<dbReference type="InterPro" id="IPR044861">
    <property type="entry name" value="IPNS-like_FE2OG_OXY"/>
</dbReference>
<protein>
    <recommendedName>
        <fullName evidence="4">2-oxoglutarate-dependent ethylene/succinate-forming enzyme</fullName>
        <ecNumber evidence="3">1.13.12.19</ecNumber>
        <ecNumber evidence="2">1.14.20.7</ecNumber>
    </recommendedName>
    <alternativeName>
        <fullName evidence="6">2-oxoglutarate dioxygenase (ethylene-forming)</fullName>
    </alternativeName>
    <alternativeName>
        <fullName evidence="7">2-oxoglutarate/L-arginine monooxygenase/decarboxylase (succinate-forming)</fullName>
    </alternativeName>
</protein>
<evidence type="ECO:0000256" key="10">
    <source>
        <dbReference type="RuleBase" id="RU003682"/>
    </source>
</evidence>
<dbReference type="PROSITE" id="PS51471">
    <property type="entry name" value="FE2OG_OXY"/>
    <property type="match status" value="1"/>
</dbReference>
<keyword evidence="13" id="KW-1185">Reference proteome</keyword>
<evidence type="ECO:0000256" key="2">
    <source>
        <dbReference type="ARBA" id="ARBA00012293"/>
    </source>
</evidence>
<evidence type="ECO:0000256" key="3">
    <source>
        <dbReference type="ARBA" id="ARBA00012531"/>
    </source>
</evidence>
<dbReference type="InterPro" id="IPR026992">
    <property type="entry name" value="DIOX_N"/>
</dbReference>
<dbReference type="RefSeq" id="WP_059059784.1">
    <property type="nucleotide sequence ID" value="NZ_LN879502.1"/>
</dbReference>
<evidence type="ECO:0000313" key="12">
    <source>
        <dbReference type="EMBL" id="CUI15871.1"/>
    </source>
</evidence>
<dbReference type="EMBL" id="LN879502">
    <property type="protein sequence ID" value="CUI15871.1"/>
    <property type="molecule type" value="Genomic_DNA"/>
</dbReference>
<comment type="catalytic activity">
    <reaction evidence="9">
        <text>L-arginine + 2-oxoglutarate + O2 = guanidine + L-glutamate 5-semialdehyde + succinate + CO2</text>
        <dbReference type="Rhea" id="RHEA:31535"/>
        <dbReference type="ChEBI" id="CHEBI:15379"/>
        <dbReference type="ChEBI" id="CHEBI:16526"/>
        <dbReference type="ChEBI" id="CHEBI:16810"/>
        <dbReference type="ChEBI" id="CHEBI:30031"/>
        <dbReference type="ChEBI" id="CHEBI:30087"/>
        <dbReference type="ChEBI" id="CHEBI:32682"/>
        <dbReference type="ChEBI" id="CHEBI:58066"/>
        <dbReference type="EC" id="1.14.20.7"/>
    </reaction>
</comment>
<evidence type="ECO:0000256" key="8">
    <source>
        <dbReference type="ARBA" id="ARBA00047725"/>
    </source>
</evidence>